<organism evidence="3 4">
    <name type="scientific">Penicillium argentinense</name>
    <dbReference type="NCBI Taxonomy" id="1131581"/>
    <lineage>
        <taxon>Eukaryota</taxon>
        <taxon>Fungi</taxon>
        <taxon>Dikarya</taxon>
        <taxon>Ascomycota</taxon>
        <taxon>Pezizomycotina</taxon>
        <taxon>Eurotiomycetes</taxon>
        <taxon>Eurotiomycetidae</taxon>
        <taxon>Eurotiales</taxon>
        <taxon>Aspergillaceae</taxon>
        <taxon>Penicillium</taxon>
    </lineage>
</organism>
<protein>
    <recommendedName>
        <fullName evidence="2">MULE transposase domain-containing protein</fullName>
    </recommendedName>
</protein>
<name>A0A9W9EP00_9EURO</name>
<evidence type="ECO:0000313" key="3">
    <source>
        <dbReference type="EMBL" id="KAJ5085343.1"/>
    </source>
</evidence>
<dbReference type="GeneID" id="81361584"/>
<feature type="domain" description="MULE transposase" evidence="2">
    <location>
        <begin position="267"/>
        <end position="370"/>
    </location>
</feature>
<keyword evidence="4" id="KW-1185">Reference proteome</keyword>
<reference evidence="3" key="1">
    <citation type="submission" date="2022-11" db="EMBL/GenBank/DDBJ databases">
        <authorList>
            <person name="Petersen C."/>
        </authorList>
    </citation>
    <scope>NUCLEOTIDE SEQUENCE</scope>
    <source>
        <strain evidence="3">IBT 30761</strain>
    </source>
</reference>
<feature type="region of interest" description="Disordered" evidence="1">
    <location>
        <begin position="1"/>
        <end position="52"/>
    </location>
</feature>
<dbReference type="AlphaFoldDB" id="A0A9W9EP00"/>
<sequence length="412" mass="46655">MLPGIDSYASDSSYTSEPAPSTAGHPTADTESSEPSPPPMPLPPHNQRFPDPESAINAINELAQPAGYAVIKGRSKKTKSGMVKKVVLFCDRHGEYKPALSDTSRKRKTTSYASGCKFQATLRRQLLDTDTNANTNAWILTVENREHNGHEPSDASTHQVHRKREMTQQMDAIRSQLDLQIPTRHIMTATQARKPDSCLIERDIHNLRAKLNRDFLQGRTPIQALLMELPTDGKWLFRYTLDPEQHVTVLFAMYQKSLEMLKHNPWVISMDCTYKTNRYNMPLLDIVGFTCTGASIYLGWAFIVNEQEETYKIVMVYLLEMYEHLHENDRSFPSAPSTILTDKEPALINAVHAIFPSTKTIICIWHINMNLMKKALPLLRKAIAEARDNGLIEWDGFSLPSNDHRLTKEGIG</sequence>
<evidence type="ECO:0000313" key="4">
    <source>
        <dbReference type="Proteomes" id="UP001149074"/>
    </source>
</evidence>
<dbReference type="PANTHER" id="PTHR47718:SF3">
    <property type="entry name" value="PROTEIN FAR1-RELATED SEQUENCE 5-LIKE"/>
    <property type="match status" value="1"/>
</dbReference>
<dbReference type="Pfam" id="PF10551">
    <property type="entry name" value="MULE"/>
    <property type="match status" value="1"/>
</dbReference>
<evidence type="ECO:0000259" key="2">
    <source>
        <dbReference type="Pfam" id="PF10551"/>
    </source>
</evidence>
<dbReference type="PANTHER" id="PTHR47718">
    <property type="entry name" value="OS01G0519700 PROTEIN"/>
    <property type="match status" value="1"/>
</dbReference>
<accession>A0A9W9EP00</accession>
<gene>
    <name evidence="3" type="ORF">N7532_010114</name>
</gene>
<dbReference type="OrthoDB" id="4359445at2759"/>
<feature type="compositionally biased region" description="Polar residues" evidence="1">
    <location>
        <begin position="9"/>
        <end position="19"/>
    </location>
</feature>
<dbReference type="RefSeq" id="XP_056470021.1">
    <property type="nucleotide sequence ID" value="XM_056622605.1"/>
</dbReference>
<reference evidence="3" key="2">
    <citation type="journal article" date="2023" name="IMA Fungus">
        <title>Comparative genomic study of the Penicillium genus elucidates a diverse pangenome and 15 lateral gene transfer events.</title>
        <authorList>
            <person name="Petersen C."/>
            <person name="Sorensen T."/>
            <person name="Nielsen M.R."/>
            <person name="Sondergaard T.E."/>
            <person name="Sorensen J.L."/>
            <person name="Fitzpatrick D.A."/>
            <person name="Frisvad J.C."/>
            <person name="Nielsen K.L."/>
        </authorList>
    </citation>
    <scope>NUCLEOTIDE SEQUENCE</scope>
    <source>
        <strain evidence="3">IBT 30761</strain>
    </source>
</reference>
<proteinExistence type="predicted"/>
<dbReference type="EMBL" id="JAPQKI010000010">
    <property type="protein sequence ID" value="KAJ5085343.1"/>
    <property type="molecule type" value="Genomic_DNA"/>
</dbReference>
<feature type="compositionally biased region" description="Pro residues" evidence="1">
    <location>
        <begin position="35"/>
        <end position="44"/>
    </location>
</feature>
<evidence type="ECO:0000256" key="1">
    <source>
        <dbReference type="SAM" id="MobiDB-lite"/>
    </source>
</evidence>
<dbReference type="Proteomes" id="UP001149074">
    <property type="component" value="Unassembled WGS sequence"/>
</dbReference>
<comment type="caution">
    <text evidence="3">The sequence shown here is derived from an EMBL/GenBank/DDBJ whole genome shotgun (WGS) entry which is preliminary data.</text>
</comment>
<dbReference type="InterPro" id="IPR018289">
    <property type="entry name" value="MULE_transposase_dom"/>
</dbReference>